<dbReference type="Proteomes" id="UP000245667">
    <property type="component" value="Unassembled WGS sequence"/>
</dbReference>
<dbReference type="AlphaFoldDB" id="A0A316DL67"/>
<evidence type="ECO:0000313" key="2">
    <source>
        <dbReference type="EMBL" id="PWK18368.1"/>
    </source>
</evidence>
<evidence type="ECO:0000313" key="3">
    <source>
        <dbReference type="Proteomes" id="UP000245667"/>
    </source>
</evidence>
<sequence>MYFSVMKSTPLIAHFETYLPFEEVEISLIESRISRRKLKRREHLLVNGDICRHYTFVVKGVLRLYGIDPSGKEHNILFAAENDWIYDITSFHEAKPGESNIQAIEPSEVIQIAQQDLYHLYVNIPKLDRVFKVITEEKYVELQNRVFQNISSTAQQRYTYFYEKYPNLATRLPNTQIASYLGITPEFLSMIRKEMVQGKTKK</sequence>
<dbReference type="Gene3D" id="2.60.120.10">
    <property type="entry name" value="Jelly Rolls"/>
    <property type="match status" value="1"/>
</dbReference>
<dbReference type="InterPro" id="IPR014710">
    <property type="entry name" value="RmlC-like_jellyroll"/>
</dbReference>
<dbReference type="CDD" id="cd00038">
    <property type="entry name" value="CAP_ED"/>
    <property type="match status" value="1"/>
</dbReference>
<gene>
    <name evidence="2" type="ORF">LX92_04379</name>
</gene>
<evidence type="ECO:0000259" key="1">
    <source>
        <dbReference type="Pfam" id="PF00027"/>
    </source>
</evidence>
<dbReference type="InterPro" id="IPR000595">
    <property type="entry name" value="cNMP-bd_dom"/>
</dbReference>
<dbReference type="EMBL" id="QGGQ01000018">
    <property type="protein sequence ID" value="PWK18368.1"/>
    <property type="molecule type" value="Genomic_DNA"/>
</dbReference>
<protein>
    <submittedName>
        <fullName evidence="2">CRP-like cAMP-binding protein</fullName>
    </submittedName>
</protein>
<dbReference type="SUPFAM" id="SSF51206">
    <property type="entry name" value="cAMP-binding domain-like"/>
    <property type="match status" value="1"/>
</dbReference>
<name>A0A316DL67_9FLAO</name>
<comment type="caution">
    <text evidence="2">The sequence shown here is derived from an EMBL/GenBank/DDBJ whole genome shotgun (WGS) entry which is preliminary data.</text>
</comment>
<proteinExistence type="predicted"/>
<organism evidence="2 3">
    <name type="scientific">Maribacter polysiphoniae</name>
    <dbReference type="NCBI Taxonomy" id="429344"/>
    <lineage>
        <taxon>Bacteria</taxon>
        <taxon>Pseudomonadati</taxon>
        <taxon>Bacteroidota</taxon>
        <taxon>Flavobacteriia</taxon>
        <taxon>Flavobacteriales</taxon>
        <taxon>Flavobacteriaceae</taxon>
        <taxon>Maribacter</taxon>
    </lineage>
</organism>
<feature type="domain" description="Cyclic nucleotide-binding" evidence="1">
    <location>
        <begin position="35"/>
        <end position="121"/>
    </location>
</feature>
<dbReference type="Pfam" id="PF00027">
    <property type="entry name" value="cNMP_binding"/>
    <property type="match status" value="1"/>
</dbReference>
<dbReference type="InterPro" id="IPR018490">
    <property type="entry name" value="cNMP-bd_dom_sf"/>
</dbReference>
<reference evidence="2 3" key="1">
    <citation type="submission" date="2018-05" db="EMBL/GenBank/DDBJ databases">
        <title>Genomic Encyclopedia of Archaeal and Bacterial Type Strains, Phase II (KMG-II): from individual species to whole genera.</title>
        <authorList>
            <person name="Goeker M."/>
        </authorList>
    </citation>
    <scope>NUCLEOTIDE SEQUENCE [LARGE SCALE GENOMIC DNA]</scope>
    <source>
        <strain evidence="2 3">DSM 23514</strain>
    </source>
</reference>
<accession>A0A316DL67</accession>